<organism evidence="1 2">
    <name type="scientific">Vigna mungo</name>
    <name type="common">Black gram</name>
    <name type="synonym">Phaseolus mungo</name>
    <dbReference type="NCBI Taxonomy" id="3915"/>
    <lineage>
        <taxon>Eukaryota</taxon>
        <taxon>Viridiplantae</taxon>
        <taxon>Streptophyta</taxon>
        <taxon>Embryophyta</taxon>
        <taxon>Tracheophyta</taxon>
        <taxon>Spermatophyta</taxon>
        <taxon>Magnoliopsida</taxon>
        <taxon>eudicotyledons</taxon>
        <taxon>Gunneridae</taxon>
        <taxon>Pentapetalae</taxon>
        <taxon>rosids</taxon>
        <taxon>fabids</taxon>
        <taxon>Fabales</taxon>
        <taxon>Fabaceae</taxon>
        <taxon>Papilionoideae</taxon>
        <taxon>50 kb inversion clade</taxon>
        <taxon>NPAAA clade</taxon>
        <taxon>indigoferoid/millettioid clade</taxon>
        <taxon>Phaseoleae</taxon>
        <taxon>Vigna</taxon>
    </lineage>
</organism>
<dbReference type="EMBL" id="CP144695">
    <property type="protein sequence ID" value="WVZ05828.1"/>
    <property type="molecule type" value="Genomic_DNA"/>
</dbReference>
<keyword evidence="2" id="KW-1185">Reference proteome</keyword>
<sequence length="110" mass="12214">MCGCFPPGPNPNWVYALSNPCGDNGASSSKDNPSEAFFDDVESYFTPNPNQWEQPNFFFFPCGDNGASCSKDSPSFLPKTAEYMASKGKDKTVWQKVRNALKRLIHPHMA</sequence>
<dbReference type="AlphaFoldDB" id="A0AAQ3NC20"/>
<name>A0AAQ3NC20_VIGMU</name>
<proteinExistence type="predicted"/>
<evidence type="ECO:0000313" key="1">
    <source>
        <dbReference type="EMBL" id="WVZ05828.1"/>
    </source>
</evidence>
<reference evidence="1 2" key="1">
    <citation type="journal article" date="2023" name="Life. Sci Alliance">
        <title>Evolutionary insights into 3D genome organization and epigenetic landscape of Vigna mungo.</title>
        <authorList>
            <person name="Junaid A."/>
            <person name="Singh B."/>
            <person name="Bhatia S."/>
        </authorList>
    </citation>
    <scope>NUCLEOTIDE SEQUENCE [LARGE SCALE GENOMIC DNA]</scope>
    <source>
        <strain evidence="1">Urdbean</strain>
    </source>
</reference>
<dbReference type="Proteomes" id="UP001374535">
    <property type="component" value="Chromosome 6"/>
</dbReference>
<protein>
    <submittedName>
        <fullName evidence="1">Uncharacterized protein</fullName>
    </submittedName>
</protein>
<evidence type="ECO:0000313" key="2">
    <source>
        <dbReference type="Proteomes" id="UP001374535"/>
    </source>
</evidence>
<accession>A0AAQ3NC20</accession>
<gene>
    <name evidence="1" type="ORF">V8G54_019174</name>
</gene>